<comment type="caution">
    <text evidence="1">The sequence shown here is derived from an EMBL/GenBank/DDBJ whole genome shotgun (WGS) entry which is preliminary data.</text>
</comment>
<dbReference type="InterPro" id="IPR036388">
    <property type="entry name" value="WH-like_DNA-bd_sf"/>
</dbReference>
<keyword evidence="2" id="KW-1185">Reference proteome</keyword>
<evidence type="ECO:0000313" key="1">
    <source>
        <dbReference type="EMBL" id="NRT20723.1"/>
    </source>
</evidence>
<dbReference type="Pfam" id="PF04255">
    <property type="entry name" value="DUF433"/>
    <property type="match status" value="1"/>
</dbReference>
<evidence type="ECO:0000313" key="2">
    <source>
        <dbReference type="Proteomes" id="UP000779507"/>
    </source>
</evidence>
<dbReference type="SUPFAM" id="SSF46689">
    <property type="entry name" value="Homeodomain-like"/>
    <property type="match status" value="1"/>
</dbReference>
<accession>A0ABX2FU51</accession>
<dbReference type="InterPro" id="IPR007367">
    <property type="entry name" value="DUF433"/>
</dbReference>
<name>A0ABX2FU51_9BACT</name>
<dbReference type="Gene3D" id="1.10.10.10">
    <property type="entry name" value="Winged helix-like DNA-binding domain superfamily/Winged helix DNA-binding domain"/>
    <property type="match status" value="1"/>
</dbReference>
<reference evidence="1 2" key="1">
    <citation type="submission" date="2020-05" db="EMBL/GenBank/DDBJ databases">
        <title>Genomic Encyclopedia of Type Strains, Phase IV (KMG-V): Genome sequencing to study the core and pangenomes of soil and plant-associated prokaryotes.</title>
        <authorList>
            <person name="Whitman W."/>
        </authorList>
    </citation>
    <scope>NUCLEOTIDE SEQUENCE [LARGE SCALE GENOMIC DNA]</scope>
    <source>
        <strain evidence="1 2">9A</strain>
    </source>
</reference>
<protein>
    <submittedName>
        <fullName evidence="1">Uncharacterized protein (DUF433 family)</fullName>
    </submittedName>
</protein>
<gene>
    <name evidence="1" type="ORF">HNP98_003567</name>
</gene>
<dbReference type="EMBL" id="JABSNP010000020">
    <property type="protein sequence ID" value="NRT20723.1"/>
    <property type="molecule type" value="Genomic_DNA"/>
</dbReference>
<dbReference type="RefSeq" id="WP_173811493.1">
    <property type="nucleotide sequence ID" value="NZ_JABSNP010000020.1"/>
</dbReference>
<dbReference type="Proteomes" id="UP000779507">
    <property type="component" value="Unassembled WGS sequence"/>
</dbReference>
<sequence length="91" mass="9764">MLRTDLITIDPEITGGTPVFTGTRVAIQTLFDYVATGETINDFLEGFPSVGRAQAEGVLYLAAKALIPDHLHVKPAQIDFEAIIKAHEAAA</sequence>
<organism evidence="1 2">
    <name type="scientific">Hymenobacter caeli</name>
    <dbReference type="NCBI Taxonomy" id="2735894"/>
    <lineage>
        <taxon>Bacteria</taxon>
        <taxon>Pseudomonadati</taxon>
        <taxon>Bacteroidota</taxon>
        <taxon>Cytophagia</taxon>
        <taxon>Cytophagales</taxon>
        <taxon>Hymenobacteraceae</taxon>
        <taxon>Hymenobacter</taxon>
    </lineage>
</organism>
<dbReference type="InterPro" id="IPR009057">
    <property type="entry name" value="Homeodomain-like_sf"/>
</dbReference>
<proteinExistence type="predicted"/>